<organism evidence="3">
    <name type="scientific">Xenopus laevis</name>
    <name type="common">African clawed frog</name>
    <dbReference type="NCBI Taxonomy" id="8355"/>
    <lineage>
        <taxon>Eukaryota</taxon>
        <taxon>Metazoa</taxon>
        <taxon>Chordata</taxon>
        <taxon>Craniata</taxon>
        <taxon>Vertebrata</taxon>
        <taxon>Euteleostomi</taxon>
        <taxon>Amphibia</taxon>
        <taxon>Batrachia</taxon>
        <taxon>Anura</taxon>
        <taxon>Pipoidea</taxon>
        <taxon>Pipidae</taxon>
        <taxon>Xenopodinae</taxon>
        <taxon>Xenopus</taxon>
        <taxon>Xenopus</taxon>
    </lineage>
</organism>
<accession>A0A974BQH2</accession>
<sequence>MLLMPFLLCPAFSFVLSVCWPWSLSESAPSAVKSLFQYTSCPCVSTICCWLHLQMDKHTGGPLTLSCLSGGPLFPLDLLSGLLKWLLWALCGLGELVGLCGLGLLGWLRYWDRWGATCLWLGIGDSCAAPPL</sequence>
<protein>
    <submittedName>
        <fullName evidence="3">Uncharacterized protein</fullName>
    </submittedName>
</protein>
<dbReference type="AlphaFoldDB" id="A0A974BQH2"/>
<gene>
    <name evidence="3" type="ORF">XELAEV_18001687mg</name>
</gene>
<keyword evidence="1" id="KW-1133">Transmembrane helix</keyword>
<dbReference type="EMBL" id="KV467398">
    <property type="protein sequence ID" value="OCT56146.1"/>
    <property type="molecule type" value="Genomic_DNA"/>
</dbReference>
<evidence type="ECO:0000256" key="1">
    <source>
        <dbReference type="SAM" id="Phobius"/>
    </source>
</evidence>
<feature type="transmembrane region" description="Helical" evidence="1">
    <location>
        <begin position="85"/>
        <end position="108"/>
    </location>
</feature>
<evidence type="ECO:0000313" key="3">
    <source>
        <dbReference type="EMBL" id="OCT56146.1"/>
    </source>
</evidence>
<feature type="signal peptide" evidence="2">
    <location>
        <begin position="1"/>
        <end position="25"/>
    </location>
</feature>
<evidence type="ECO:0000256" key="2">
    <source>
        <dbReference type="SAM" id="SignalP"/>
    </source>
</evidence>
<dbReference type="Proteomes" id="UP000694892">
    <property type="component" value="Unassembled WGS sequence"/>
</dbReference>
<name>A0A974BQH2_XENLA</name>
<keyword evidence="2" id="KW-0732">Signal</keyword>
<keyword evidence="1" id="KW-0812">Transmembrane</keyword>
<feature type="chain" id="PRO_5037031219" evidence="2">
    <location>
        <begin position="26"/>
        <end position="132"/>
    </location>
</feature>
<keyword evidence="1" id="KW-0472">Membrane</keyword>
<reference evidence="3" key="1">
    <citation type="submission" date="2016-05" db="EMBL/GenBank/DDBJ databases">
        <title>WGS assembly of Xenopus laevis.</title>
        <authorList>
            <person name="Session A."/>
            <person name="Uno Y."/>
            <person name="Kwon T."/>
            <person name="Chapman J."/>
            <person name="Toyoda A."/>
            <person name="Takahashi S."/>
            <person name="Fukui A."/>
            <person name="Hikosaka A."/>
            <person name="Putnam N."/>
            <person name="Stites J."/>
            <person name="Van Heeringen S."/>
            <person name="Quigley I."/>
            <person name="Heinz S."/>
            <person name="Hellsten U."/>
            <person name="Lyons J."/>
            <person name="Suzuki A."/>
            <person name="Kondo M."/>
            <person name="Ogino H."/>
            <person name="Ochi H."/>
            <person name="Bogdanovic O."/>
            <person name="Lister R."/>
            <person name="Georgiou G."/>
            <person name="Paranjpe S."/>
            <person name="Van Kruijsbergen I."/>
            <person name="Mozaffari S."/>
            <person name="Shu S."/>
            <person name="Schmutz J."/>
            <person name="Jenkins J."/>
            <person name="Grimwood J."/>
            <person name="Carlson J."/>
            <person name="Mitros T."/>
            <person name="Simakov O."/>
            <person name="Heald R."/>
            <person name="Miller K."/>
            <person name="Haudenschild C."/>
            <person name="Kuroki Y."/>
            <person name="Tanaka T."/>
            <person name="Michiue T."/>
            <person name="Watanabe M."/>
            <person name="Kinoshita T."/>
            <person name="Ohta Y."/>
            <person name="Mawaribuchi S."/>
            <person name="Suzuki Y."/>
            <person name="Haramoto Y."/>
            <person name="Yamamoto T."/>
            <person name="Takagi C."/>
            <person name="Kitzman J."/>
            <person name="Shendure J."/>
            <person name="Nakayama T."/>
            <person name="Izutsu Y."/>
            <person name="Robert J."/>
            <person name="Dichmann D."/>
            <person name="Flajnik M."/>
            <person name="Houston D."/>
            <person name="Marcotte E."/>
            <person name="Wallingford J."/>
            <person name="Ito Y."/>
            <person name="Asashima M."/>
            <person name="Ueno N."/>
            <person name="Matsuda Y."/>
            <person name="Jan Veenstra G."/>
            <person name="Fujiyama A."/>
            <person name="Harland R."/>
            <person name="Taira M."/>
            <person name="Rokhsar D.S."/>
        </authorList>
    </citation>
    <scope>NUCLEOTIDE SEQUENCE</scope>
    <source>
        <strain evidence="3">J</strain>
        <tissue evidence="3">Blood</tissue>
    </source>
</reference>
<proteinExistence type="predicted"/>